<accession>A0A316URS8</accession>
<feature type="region of interest" description="Disordered" evidence="8">
    <location>
        <begin position="726"/>
        <end position="755"/>
    </location>
</feature>
<dbReference type="CDD" id="cd13360">
    <property type="entry name" value="PH_PLC_fungal"/>
    <property type="match status" value="1"/>
</dbReference>
<dbReference type="SUPFAM" id="SSF47473">
    <property type="entry name" value="EF-hand"/>
    <property type="match status" value="1"/>
</dbReference>
<organism evidence="12 13">
    <name type="scientific">Jaminaea rosea</name>
    <dbReference type="NCBI Taxonomy" id="1569628"/>
    <lineage>
        <taxon>Eukaryota</taxon>
        <taxon>Fungi</taxon>
        <taxon>Dikarya</taxon>
        <taxon>Basidiomycota</taxon>
        <taxon>Ustilaginomycotina</taxon>
        <taxon>Exobasidiomycetes</taxon>
        <taxon>Microstromatales</taxon>
        <taxon>Microstromatales incertae sedis</taxon>
        <taxon>Jaminaea</taxon>
    </lineage>
</organism>
<dbReference type="InterPro" id="IPR000909">
    <property type="entry name" value="PLipase_C_PInositol-sp_X_dom"/>
</dbReference>
<dbReference type="GeneID" id="37027807"/>
<dbReference type="InterPro" id="IPR011993">
    <property type="entry name" value="PH-like_dom_sf"/>
</dbReference>
<feature type="region of interest" description="Disordered" evidence="8">
    <location>
        <begin position="483"/>
        <end position="505"/>
    </location>
</feature>
<evidence type="ECO:0000313" key="12">
    <source>
        <dbReference type="EMBL" id="PWN27987.1"/>
    </source>
</evidence>
<keyword evidence="2 7" id="KW-0378">Hydrolase</keyword>
<feature type="domain" description="C2" evidence="9">
    <location>
        <begin position="888"/>
        <end position="1092"/>
    </location>
</feature>
<gene>
    <name evidence="12" type="ORF">BDZ90DRAFT_231759</name>
</gene>
<dbReference type="AlphaFoldDB" id="A0A316URS8"/>
<dbReference type="GO" id="GO:0004435">
    <property type="term" value="F:phosphatidylinositol-4,5-bisphosphate phospholipase C activity"/>
    <property type="evidence" value="ECO:0007669"/>
    <property type="project" value="UniProtKB-EC"/>
</dbReference>
<feature type="compositionally biased region" description="Polar residues" evidence="8">
    <location>
        <begin position="20"/>
        <end position="31"/>
    </location>
</feature>
<dbReference type="InterPro" id="IPR002048">
    <property type="entry name" value="EF_hand_dom"/>
</dbReference>
<keyword evidence="13" id="KW-1185">Reference proteome</keyword>
<evidence type="ECO:0000256" key="1">
    <source>
        <dbReference type="ARBA" id="ARBA00012368"/>
    </source>
</evidence>
<feature type="domain" description="PI-PLC Y-box" evidence="10">
    <location>
        <begin position="771"/>
        <end position="893"/>
    </location>
</feature>
<dbReference type="Pfam" id="PF00388">
    <property type="entry name" value="PI-PLC-X"/>
    <property type="match status" value="1"/>
</dbReference>
<evidence type="ECO:0000259" key="11">
    <source>
        <dbReference type="PROSITE" id="PS50222"/>
    </source>
</evidence>
<dbReference type="STRING" id="1569628.A0A316URS8"/>
<feature type="compositionally biased region" description="Low complexity" evidence="8">
    <location>
        <begin position="141"/>
        <end position="171"/>
    </location>
</feature>
<feature type="compositionally biased region" description="Low complexity" evidence="8">
    <location>
        <begin position="48"/>
        <end position="67"/>
    </location>
</feature>
<feature type="compositionally biased region" description="Polar residues" evidence="8">
    <location>
        <begin position="78"/>
        <end position="96"/>
    </location>
</feature>
<dbReference type="Gene3D" id="2.30.29.30">
    <property type="entry name" value="Pleckstrin-homology domain (PH domain)/Phosphotyrosine-binding domain (PTB)"/>
    <property type="match status" value="1"/>
</dbReference>
<keyword evidence="5 7" id="KW-0443">Lipid metabolism</keyword>
<feature type="domain" description="EF-hand" evidence="11">
    <location>
        <begin position="338"/>
        <end position="373"/>
    </location>
</feature>
<dbReference type="PANTHER" id="PTHR10336">
    <property type="entry name" value="PHOSPHOINOSITIDE-SPECIFIC PHOSPHOLIPASE C FAMILY PROTEIN"/>
    <property type="match status" value="1"/>
</dbReference>
<evidence type="ECO:0000256" key="8">
    <source>
        <dbReference type="SAM" id="MobiDB-lite"/>
    </source>
</evidence>
<dbReference type="GO" id="GO:0048015">
    <property type="term" value="P:phosphatidylinositol-mediated signaling"/>
    <property type="evidence" value="ECO:0007669"/>
    <property type="project" value="TreeGrafter"/>
</dbReference>
<dbReference type="InterPro" id="IPR001711">
    <property type="entry name" value="PLipase_C_Pinositol-sp_Y"/>
</dbReference>
<feature type="compositionally biased region" description="Low complexity" evidence="8">
    <location>
        <begin position="744"/>
        <end position="755"/>
    </location>
</feature>
<dbReference type="PROSITE" id="PS50007">
    <property type="entry name" value="PIPLC_X_DOMAIN"/>
    <property type="match status" value="1"/>
</dbReference>
<dbReference type="InterPro" id="IPR018247">
    <property type="entry name" value="EF_Hand_1_Ca_BS"/>
</dbReference>
<dbReference type="InterPro" id="IPR017946">
    <property type="entry name" value="PLC-like_Pdiesterase_TIM-brl"/>
</dbReference>
<feature type="compositionally biased region" description="Polar residues" evidence="8">
    <location>
        <begin position="483"/>
        <end position="500"/>
    </location>
</feature>
<evidence type="ECO:0000259" key="10">
    <source>
        <dbReference type="PROSITE" id="PS50008"/>
    </source>
</evidence>
<dbReference type="InterPro" id="IPR035892">
    <property type="entry name" value="C2_domain_sf"/>
</dbReference>
<reference evidence="12 13" key="1">
    <citation type="journal article" date="2018" name="Mol. Biol. Evol.">
        <title>Broad Genomic Sampling Reveals a Smut Pathogenic Ancestry of the Fungal Clade Ustilaginomycotina.</title>
        <authorList>
            <person name="Kijpornyongpan T."/>
            <person name="Mondo S.J."/>
            <person name="Barry K."/>
            <person name="Sandor L."/>
            <person name="Lee J."/>
            <person name="Lipzen A."/>
            <person name="Pangilinan J."/>
            <person name="LaButti K."/>
            <person name="Hainaut M."/>
            <person name="Henrissat B."/>
            <person name="Grigoriev I.V."/>
            <person name="Spatafora J.W."/>
            <person name="Aime M.C."/>
        </authorList>
    </citation>
    <scope>NUCLEOTIDE SEQUENCE [LARGE SCALE GENOMIC DNA]</scope>
    <source>
        <strain evidence="12 13">MCA 5214</strain>
    </source>
</reference>
<dbReference type="Gene3D" id="2.60.40.150">
    <property type="entry name" value="C2 domain"/>
    <property type="match status" value="2"/>
</dbReference>
<dbReference type="Pfam" id="PF00168">
    <property type="entry name" value="C2"/>
    <property type="match status" value="1"/>
</dbReference>
<dbReference type="GO" id="GO:0005509">
    <property type="term" value="F:calcium ion binding"/>
    <property type="evidence" value="ECO:0007669"/>
    <property type="project" value="InterPro"/>
</dbReference>
<dbReference type="PRINTS" id="PR00390">
    <property type="entry name" value="PHPHLIPASEC"/>
</dbReference>
<dbReference type="InterPro" id="IPR037755">
    <property type="entry name" value="Plc1_PH"/>
</dbReference>
<dbReference type="Pfam" id="PF00387">
    <property type="entry name" value="PI-PLC-Y"/>
    <property type="match status" value="1"/>
</dbReference>
<evidence type="ECO:0000256" key="6">
    <source>
        <dbReference type="ARBA" id="ARBA00023224"/>
    </source>
</evidence>
<dbReference type="CDD" id="cd00275">
    <property type="entry name" value="C2_PLC_like"/>
    <property type="match status" value="1"/>
</dbReference>
<keyword evidence="3" id="KW-0106">Calcium</keyword>
<dbReference type="SMART" id="SM00149">
    <property type="entry name" value="PLCYc"/>
    <property type="match status" value="1"/>
</dbReference>
<sequence length="1221" mass="131453">MTGEKHSASWLSNLFGGSGRSAQRLSETASHQQEHNDAAQRHRRRVSDVSQSTSSTSGPTGVSTAPSRPIPVRRATSDEASPSHSGSPQSLGRSVGQTLASIQSAYVLRRQASQTFKEMQSKDGELATSEASNSAPNERPSSSLSRASSYEGGNPASSPPSSTSSLPQDSPGLAALDVSTSLQDGESMLKVTHKKVMQRILRLDADRGQILWASKKGNKINLEAIREVRIGALGASFRISLNISAAHEPRWISIIYQQGAAYKSLHLIALSDESLQRWRDTLEKLQSLRKQLLGGLGMLEQRNALWLRQNWRIADSSCDDKLDFNEVVRLCRRLGIESNAVDLRRSFDAADWQKRGYLDFQDFQRFVAVLKRRPEIEDIFLTWADTETLSPQPVEATSAQCAPEEPQPSSGIASKAMSLEAFGTFITQEQRQHDHASDWTASTFSKYSSRQGDKSLMLLEGFANFLQSSENIVLRDATMVVPNSDTGAQPATSSSRSRAQAETAEQLLAVQTSSSAHQRVAPQDMSRPLSEYYISSSHNTYLVRGQWKGDSTVEGYARALQAGARSVELDCWDGPNGQPQITHGRTLTSKVPFADVVATIARYAFVASPYPLILSLEVHADLSQQAVMAKMLREKLGAALLTERVASNVDDGLPSPEMLRGKILIKAKNIDVTDPDRFMRSDTTSSSIEALGADEDPSASSTGVDTNSESDGGFFANARGLMRSVAAAGHRSSSGTNGNSGEDGSSPSSVGSAPSVAAASRGKKVMIAPELASLLVYTVGVKHRGLSKKEVYAPEHMISLSERTAFKYVRDRSGAREDLIKHNRTHLTRIYPSMSSLARLHTSANYLPHHMWAVGCQLVALNWQTLDLGFALNQALFTRNAGVGYVRKPEALRVKEKKRPARSSIRVVLELTIVSAQQLPRMRDVVKEKERSDGDVLDPFVSVSLLTPESWGRQEQGEQQAGLARPGSREAPLSSTVSTTPIKPASNVTLLKNRSDSKLEPLLTGEGNSPSPQKSRSDAGGGTPTFRTSVIKGNGFSPVWNEAFNISIDVPAGESELPDVESSSDPGRVKALTRGLLDLAFLRFEVCADATPGGAATGNGPSPSPSSSPLPNSSSSSSLSATMPTTDSSSAGLPSSPLLAAPPPASPLLASSHIAHSSTSPSTRSTSASLTSPMPSGSALASYILSLGAMREGYRHIPLYDGQLQQYPFSTLFIRTSLRLA</sequence>
<dbReference type="GO" id="GO:0051209">
    <property type="term" value="P:release of sequestered calcium ion into cytosol"/>
    <property type="evidence" value="ECO:0007669"/>
    <property type="project" value="TreeGrafter"/>
</dbReference>
<feature type="compositionally biased region" description="Polar residues" evidence="8">
    <location>
        <begin position="698"/>
        <end position="710"/>
    </location>
</feature>
<feature type="compositionally biased region" description="Polar residues" evidence="8">
    <location>
        <begin position="129"/>
        <end position="140"/>
    </location>
</feature>
<evidence type="ECO:0000256" key="4">
    <source>
        <dbReference type="ARBA" id="ARBA00022963"/>
    </source>
</evidence>
<keyword evidence="6" id="KW-0807">Transducer</keyword>
<dbReference type="EC" id="3.1.4.11" evidence="1 7"/>
<feature type="compositionally biased region" description="Low complexity" evidence="8">
    <location>
        <begin position="1147"/>
        <end position="1172"/>
    </location>
</feature>
<proteinExistence type="predicted"/>
<feature type="region of interest" description="Disordered" evidence="8">
    <location>
        <begin position="1"/>
        <end position="96"/>
    </location>
</feature>
<dbReference type="PROSITE" id="PS00018">
    <property type="entry name" value="EF_HAND_1"/>
    <property type="match status" value="1"/>
</dbReference>
<keyword evidence="4 7" id="KW-0442">Lipid degradation</keyword>
<dbReference type="CDD" id="cd08598">
    <property type="entry name" value="PI-PLC1c_yeast"/>
    <property type="match status" value="1"/>
</dbReference>
<evidence type="ECO:0000313" key="13">
    <source>
        <dbReference type="Proteomes" id="UP000245884"/>
    </source>
</evidence>
<dbReference type="EMBL" id="KZ819666">
    <property type="protein sequence ID" value="PWN27987.1"/>
    <property type="molecule type" value="Genomic_DNA"/>
</dbReference>
<dbReference type="InterPro" id="IPR001192">
    <property type="entry name" value="PI-PLC_fam"/>
</dbReference>
<evidence type="ECO:0000259" key="9">
    <source>
        <dbReference type="PROSITE" id="PS50004"/>
    </source>
</evidence>
<feature type="compositionally biased region" description="Low complexity" evidence="8">
    <location>
        <begin position="1109"/>
        <end position="1121"/>
    </location>
</feature>
<dbReference type="PROSITE" id="PS50008">
    <property type="entry name" value="PIPLC_Y_DOMAIN"/>
    <property type="match status" value="1"/>
</dbReference>
<evidence type="ECO:0000256" key="7">
    <source>
        <dbReference type="RuleBase" id="RU361133"/>
    </source>
</evidence>
<evidence type="ECO:0000256" key="5">
    <source>
        <dbReference type="ARBA" id="ARBA00023098"/>
    </source>
</evidence>
<feature type="compositionally biased region" description="Polar residues" evidence="8">
    <location>
        <begin position="973"/>
        <end position="992"/>
    </location>
</feature>
<dbReference type="PROSITE" id="PS50222">
    <property type="entry name" value="EF_HAND_2"/>
    <property type="match status" value="1"/>
</dbReference>
<comment type="catalytic activity">
    <reaction evidence="7">
        <text>a 1,2-diacyl-sn-glycero-3-phospho-(1D-myo-inositol-4,5-bisphosphate) + H2O = 1D-myo-inositol 1,4,5-trisphosphate + a 1,2-diacyl-sn-glycerol + H(+)</text>
        <dbReference type="Rhea" id="RHEA:33179"/>
        <dbReference type="ChEBI" id="CHEBI:15377"/>
        <dbReference type="ChEBI" id="CHEBI:15378"/>
        <dbReference type="ChEBI" id="CHEBI:17815"/>
        <dbReference type="ChEBI" id="CHEBI:58456"/>
        <dbReference type="ChEBI" id="CHEBI:203600"/>
        <dbReference type="EC" id="3.1.4.11"/>
    </reaction>
</comment>
<dbReference type="GO" id="GO:0016042">
    <property type="term" value="P:lipid catabolic process"/>
    <property type="evidence" value="ECO:0007669"/>
    <property type="project" value="UniProtKB-KW"/>
</dbReference>
<feature type="region of interest" description="Disordered" evidence="8">
    <location>
        <begin position="675"/>
        <end position="712"/>
    </location>
</feature>
<dbReference type="RefSeq" id="XP_025362599.1">
    <property type="nucleotide sequence ID" value="XM_025505984.1"/>
</dbReference>
<dbReference type="Gene3D" id="1.10.238.10">
    <property type="entry name" value="EF-hand"/>
    <property type="match status" value="2"/>
</dbReference>
<dbReference type="SMART" id="SM00239">
    <property type="entry name" value="C2"/>
    <property type="match status" value="1"/>
</dbReference>
<feature type="compositionally biased region" description="Low complexity" evidence="8">
    <location>
        <begin position="1128"/>
        <end position="1139"/>
    </location>
</feature>
<dbReference type="InterPro" id="IPR000008">
    <property type="entry name" value="C2_dom"/>
</dbReference>
<dbReference type="SUPFAM" id="SSF51695">
    <property type="entry name" value="PLC-like phosphodiesterases"/>
    <property type="match status" value="1"/>
</dbReference>
<dbReference type="InterPro" id="IPR011992">
    <property type="entry name" value="EF-hand-dom_pair"/>
</dbReference>
<feature type="region of interest" description="Disordered" evidence="8">
    <location>
        <begin position="1093"/>
        <end position="1175"/>
    </location>
</feature>
<dbReference type="SUPFAM" id="SSF49562">
    <property type="entry name" value="C2 domain (Calcium/lipid-binding domain, CaLB)"/>
    <property type="match status" value="1"/>
</dbReference>
<name>A0A316URS8_9BASI</name>
<dbReference type="PANTHER" id="PTHR10336:SF36">
    <property type="entry name" value="1-PHOSPHATIDYLINOSITOL 4,5-BISPHOSPHATE PHOSPHODIESTERASE BETA-4"/>
    <property type="match status" value="1"/>
</dbReference>
<feature type="compositionally biased region" description="Polar residues" evidence="8">
    <location>
        <begin position="731"/>
        <end position="743"/>
    </location>
</feature>
<dbReference type="Gene3D" id="3.20.20.190">
    <property type="entry name" value="Phosphatidylinositol (PI) phosphodiesterase"/>
    <property type="match status" value="1"/>
</dbReference>
<dbReference type="OrthoDB" id="269822at2759"/>
<feature type="region of interest" description="Disordered" evidence="8">
    <location>
        <begin position="948"/>
        <end position="1030"/>
    </location>
</feature>
<evidence type="ECO:0000256" key="3">
    <source>
        <dbReference type="ARBA" id="ARBA00022837"/>
    </source>
</evidence>
<dbReference type="Proteomes" id="UP000245884">
    <property type="component" value="Unassembled WGS sequence"/>
</dbReference>
<evidence type="ECO:0000256" key="2">
    <source>
        <dbReference type="ARBA" id="ARBA00022801"/>
    </source>
</evidence>
<dbReference type="SUPFAM" id="SSF50729">
    <property type="entry name" value="PH domain-like"/>
    <property type="match status" value="1"/>
</dbReference>
<dbReference type="PROSITE" id="PS50004">
    <property type="entry name" value="C2"/>
    <property type="match status" value="1"/>
</dbReference>
<feature type="region of interest" description="Disordered" evidence="8">
    <location>
        <begin position="116"/>
        <end position="173"/>
    </location>
</feature>
<dbReference type="SMART" id="SM00148">
    <property type="entry name" value="PLCXc"/>
    <property type="match status" value="1"/>
</dbReference>
<protein>
    <recommendedName>
        <fullName evidence="1 7">Phosphoinositide phospholipase C</fullName>
        <ecNumber evidence="1 7">3.1.4.11</ecNumber>
    </recommendedName>
</protein>